<dbReference type="EMBL" id="LT934121">
    <property type="protein sequence ID" value="VAI43751.1"/>
    <property type="molecule type" value="Genomic_DNA"/>
</dbReference>
<dbReference type="InterPro" id="IPR002083">
    <property type="entry name" value="MATH/TRAF_dom"/>
</dbReference>
<dbReference type="SUPFAM" id="SSF49599">
    <property type="entry name" value="TRAF domain-like"/>
    <property type="match status" value="1"/>
</dbReference>
<name>A0A9R1AXH3_TRITD</name>
<dbReference type="Proteomes" id="UP000324705">
    <property type="component" value="Chromosome 6A"/>
</dbReference>
<keyword evidence="3" id="KW-1185">Reference proteome</keyword>
<gene>
    <name evidence="2" type="ORF">TRITD_6Av1G037350</name>
</gene>
<dbReference type="AlphaFoldDB" id="A0A9R1AXH3"/>
<accession>A0A9R1AXH3</accession>
<organism evidence="2 3">
    <name type="scientific">Triticum turgidum subsp. durum</name>
    <name type="common">Durum wheat</name>
    <name type="synonym">Triticum durum</name>
    <dbReference type="NCBI Taxonomy" id="4567"/>
    <lineage>
        <taxon>Eukaryota</taxon>
        <taxon>Viridiplantae</taxon>
        <taxon>Streptophyta</taxon>
        <taxon>Embryophyta</taxon>
        <taxon>Tracheophyta</taxon>
        <taxon>Spermatophyta</taxon>
        <taxon>Magnoliopsida</taxon>
        <taxon>Liliopsida</taxon>
        <taxon>Poales</taxon>
        <taxon>Poaceae</taxon>
        <taxon>BOP clade</taxon>
        <taxon>Pooideae</taxon>
        <taxon>Triticodae</taxon>
        <taxon>Triticeae</taxon>
        <taxon>Triticinae</taxon>
        <taxon>Triticum</taxon>
    </lineage>
</organism>
<evidence type="ECO:0000313" key="3">
    <source>
        <dbReference type="Proteomes" id="UP000324705"/>
    </source>
</evidence>
<reference evidence="2 3" key="1">
    <citation type="submission" date="2017-09" db="EMBL/GenBank/DDBJ databases">
        <authorList>
            <consortium name="International Durum Wheat Genome Sequencing Consortium (IDWGSC)"/>
            <person name="Milanesi L."/>
        </authorList>
    </citation>
    <scope>NUCLEOTIDE SEQUENCE [LARGE SCALE GENOMIC DNA]</scope>
    <source>
        <strain evidence="3">cv. Svevo</strain>
    </source>
</reference>
<dbReference type="Gramene" id="TRITD6Av1G037350.1">
    <property type="protein sequence ID" value="TRITD6Av1G037350.1"/>
    <property type="gene ID" value="TRITD6Av1G037350"/>
</dbReference>
<protein>
    <recommendedName>
        <fullName evidence="1">MATH domain-containing protein</fullName>
    </recommendedName>
</protein>
<evidence type="ECO:0000259" key="1">
    <source>
        <dbReference type="PROSITE" id="PS50144"/>
    </source>
</evidence>
<dbReference type="Pfam" id="PF22486">
    <property type="entry name" value="MATH_2"/>
    <property type="match status" value="1"/>
</dbReference>
<evidence type="ECO:0000313" key="2">
    <source>
        <dbReference type="EMBL" id="VAI43751.1"/>
    </source>
</evidence>
<feature type="domain" description="MATH" evidence="1">
    <location>
        <begin position="19"/>
        <end position="129"/>
    </location>
</feature>
<sequence>MGNSIAASSAPALLGDAHNPCFKWKVHNFSNLLQRGDVSVNSAPFFCSGYKWFLQLTPLTKPYSGKPCVALSLGITRGSLGLEPGSVMAVVFELSIYNHSDHVHWGSKGNKFSFCTAQTFEFQPVATTP</sequence>
<dbReference type="PROSITE" id="PS50144">
    <property type="entry name" value="MATH"/>
    <property type="match status" value="1"/>
</dbReference>
<dbReference type="InterPro" id="IPR008974">
    <property type="entry name" value="TRAF-like"/>
</dbReference>
<proteinExistence type="predicted"/>
<dbReference type="Gene3D" id="2.60.210.10">
    <property type="entry name" value="Apoptosis, Tumor Necrosis Factor Receptor Associated Protein 2, Chain A"/>
    <property type="match status" value="1"/>
</dbReference>
<dbReference type="CDD" id="cd00121">
    <property type="entry name" value="MATH"/>
    <property type="match status" value="1"/>
</dbReference>